<comment type="caution">
    <text evidence="6">The sequence shown here is derived from an EMBL/GenBank/DDBJ whole genome shotgun (WGS) entry which is preliminary data.</text>
</comment>
<dbReference type="InterPro" id="IPR020841">
    <property type="entry name" value="PKS_Beta-ketoAc_synthase_dom"/>
</dbReference>
<dbReference type="InterPro" id="IPR014030">
    <property type="entry name" value="Ketoacyl_synth_N"/>
</dbReference>
<evidence type="ECO:0000259" key="5">
    <source>
        <dbReference type="PROSITE" id="PS52004"/>
    </source>
</evidence>
<dbReference type="CDD" id="cd00834">
    <property type="entry name" value="KAS_I_II"/>
    <property type="match status" value="1"/>
</dbReference>
<dbReference type="InterPro" id="IPR014031">
    <property type="entry name" value="Ketoacyl_synth_C"/>
</dbReference>
<dbReference type="PANTHER" id="PTHR11712">
    <property type="entry name" value="POLYKETIDE SYNTHASE-RELATED"/>
    <property type="match status" value="1"/>
</dbReference>
<evidence type="ECO:0000313" key="6">
    <source>
        <dbReference type="EMBL" id="RNL87047.1"/>
    </source>
</evidence>
<dbReference type="Proteomes" id="UP000269198">
    <property type="component" value="Unassembled WGS sequence"/>
</dbReference>
<protein>
    <submittedName>
        <fullName evidence="6">Beta-ketoacyl-[acyl-carrier-protein] synthase family protein</fullName>
    </submittedName>
</protein>
<evidence type="ECO:0000256" key="4">
    <source>
        <dbReference type="RuleBase" id="RU003694"/>
    </source>
</evidence>
<proteinExistence type="inferred from homology"/>
<evidence type="ECO:0000256" key="1">
    <source>
        <dbReference type="ARBA" id="ARBA00008467"/>
    </source>
</evidence>
<dbReference type="GO" id="GO:0004315">
    <property type="term" value="F:3-oxoacyl-[acyl-carrier-protein] synthase activity"/>
    <property type="evidence" value="ECO:0007669"/>
    <property type="project" value="InterPro"/>
</dbReference>
<sequence length="401" mass="41165">MVVTGLGMVSPAGIGVPANWHTLRSGSSVAAHDPELEGLPVDFSCAVPGFDADALLGRSISWRLDRFSHMALVAAREAVADAGVGPDTATPERVGVVLGVGANSSHHYAREFAHLAQGQFRSMSPLLVPRSIPNMVAGEITIDQGFRGPSLVTATACASGTTAIGLARDLIRAGTCDVVVTGGSESLRSPIYAAAYARMDALARDVDPAGASRPFDAHRSGFVLGEGAGIMTLERAEHARARGARERARVAGYGATSDAHHFTRPDPQGDGVRLAVSAALEDADLAAREVDHVSAHATATPIGDLAEARALRAALPTSPPVTALKSVTGHAQGAAGALEAVAAVLTLQHQEIPPTANLDSIDPEVELDVVAKAPRLTPMRTALSTSVGFGGQNAALLLANP</sequence>
<dbReference type="PANTHER" id="PTHR11712:SF347">
    <property type="entry name" value="BETA KETOACYL-ACYL CARRIER PROTEIN SYNTHASE"/>
    <property type="match status" value="1"/>
</dbReference>
<evidence type="ECO:0000313" key="7">
    <source>
        <dbReference type="Proteomes" id="UP000269198"/>
    </source>
</evidence>
<dbReference type="OrthoDB" id="9808669at2"/>
<comment type="similarity">
    <text evidence="1 4">Belongs to the thiolase-like superfamily. Beta-ketoacyl-ACP synthases family.</text>
</comment>
<dbReference type="Pfam" id="PF02801">
    <property type="entry name" value="Ketoacyl-synt_C"/>
    <property type="match status" value="1"/>
</dbReference>
<organism evidence="6 7">
    <name type="scientific">Halostreptopolyspora alba</name>
    <dbReference type="NCBI Taxonomy" id="2487137"/>
    <lineage>
        <taxon>Bacteria</taxon>
        <taxon>Bacillati</taxon>
        <taxon>Actinomycetota</taxon>
        <taxon>Actinomycetes</taxon>
        <taxon>Streptosporangiales</taxon>
        <taxon>Nocardiopsidaceae</taxon>
        <taxon>Halostreptopolyspora</taxon>
    </lineage>
</organism>
<evidence type="ECO:0000256" key="3">
    <source>
        <dbReference type="ARBA" id="ARBA00023315"/>
    </source>
</evidence>
<name>A0A3N0EH02_9ACTN</name>
<dbReference type="NCBIfam" id="NF005589">
    <property type="entry name" value="PRK07314.1"/>
    <property type="match status" value="1"/>
</dbReference>
<gene>
    <name evidence="6" type="ORF">EFW17_03695</name>
</gene>
<keyword evidence="3" id="KW-0012">Acyltransferase</keyword>
<accession>A0A3N0EH02</accession>
<dbReference type="InterPro" id="IPR000794">
    <property type="entry name" value="Beta-ketoacyl_synthase"/>
</dbReference>
<dbReference type="InterPro" id="IPR018201">
    <property type="entry name" value="Ketoacyl_synth_AS"/>
</dbReference>
<dbReference type="EMBL" id="RJMB01000002">
    <property type="protein sequence ID" value="RNL87047.1"/>
    <property type="molecule type" value="Genomic_DNA"/>
</dbReference>
<dbReference type="PROSITE" id="PS00606">
    <property type="entry name" value="KS3_1"/>
    <property type="match status" value="1"/>
</dbReference>
<keyword evidence="7" id="KW-1185">Reference proteome</keyword>
<evidence type="ECO:0000256" key="2">
    <source>
        <dbReference type="ARBA" id="ARBA00022679"/>
    </source>
</evidence>
<reference evidence="6 7" key="1">
    <citation type="submission" date="2018-11" db="EMBL/GenBank/DDBJ databases">
        <title>The genome draft of YIM 96095.</title>
        <authorList>
            <person name="Tang S.-K."/>
            <person name="Chunyu W.-X."/>
            <person name="Feng Y.-Z."/>
        </authorList>
    </citation>
    <scope>NUCLEOTIDE SEQUENCE [LARGE SCALE GENOMIC DNA]</scope>
    <source>
        <strain evidence="6 7">YIM 96095</strain>
    </source>
</reference>
<dbReference type="PROSITE" id="PS52004">
    <property type="entry name" value="KS3_2"/>
    <property type="match status" value="1"/>
</dbReference>
<dbReference type="Pfam" id="PF00109">
    <property type="entry name" value="ketoacyl-synt"/>
    <property type="match status" value="1"/>
</dbReference>
<dbReference type="SMART" id="SM00825">
    <property type="entry name" value="PKS_KS"/>
    <property type="match status" value="1"/>
</dbReference>
<dbReference type="Gene3D" id="3.40.47.10">
    <property type="match status" value="2"/>
</dbReference>
<dbReference type="AlphaFoldDB" id="A0A3N0EH02"/>
<dbReference type="InterPro" id="IPR016039">
    <property type="entry name" value="Thiolase-like"/>
</dbReference>
<feature type="domain" description="Ketosynthase family 3 (KS3)" evidence="5">
    <location>
        <begin position="1"/>
        <end position="400"/>
    </location>
</feature>
<dbReference type="FunFam" id="3.40.47.10:FF:000029">
    <property type="entry name" value="3-oxoacyl-[acyl-carrier-protein] synthase 1"/>
    <property type="match status" value="1"/>
</dbReference>
<dbReference type="GO" id="GO:0006633">
    <property type="term" value="P:fatty acid biosynthetic process"/>
    <property type="evidence" value="ECO:0007669"/>
    <property type="project" value="InterPro"/>
</dbReference>
<dbReference type="SUPFAM" id="SSF53901">
    <property type="entry name" value="Thiolase-like"/>
    <property type="match status" value="2"/>
</dbReference>
<keyword evidence="2 4" id="KW-0808">Transferase</keyword>